<dbReference type="AlphaFoldDB" id="A0A9D4L0S2"/>
<dbReference type="GO" id="GO:0071880">
    <property type="term" value="P:adenylate cyclase-activating adrenergic receptor signaling pathway"/>
    <property type="evidence" value="ECO:0007669"/>
    <property type="project" value="TreeGrafter"/>
</dbReference>
<feature type="transmembrane region" description="Helical" evidence="11">
    <location>
        <begin position="175"/>
        <end position="199"/>
    </location>
</feature>
<dbReference type="Gene3D" id="1.20.1070.10">
    <property type="entry name" value="Rhodopsin 7-helix transmembrane proteins"/>
    <property type="match status" value="1"/>
</dbReference>
<evidence type="ECO:0000256" key="6">
    <source>
        <dbReference type="ARBA" id="ARBA00023136"/>
    </source>
</evidence>
<keyword evidence="5 10" id="KW-0297">G-protein coupled receptor</keyword>
<dbReference type="Proteomes" id="UP000828390">
    <property type="component" value="Unassembled WGS sequence"/>
</dbReference>
<feature type="domain" description="G-protein coupled receptors family 1 profile" evidence="12">
    <location>
        <begin position="75"/>
        <end position="342"/>
    </location>
</feature>
<evidence type="ECO:0000259" key="12">
    <source>
        <dbReference type="PROSITE" id="PS50262"/>
    </source>
</evidence>
<dbReference type="GO" id="GO:0005886">
    <property type="term" value="C:plasma membrane"/>
    <property type="evidence" value="ECO:0007669"/>
    <property type="project" value="UniProtKB-SubCell"/>
</dbReference>
<dbReference type="PROSITE" id="PS50262">
    <property type="entry name" value="G_PROTEIN_RECEP_F1_2"/>
    <property type="match status" value="1"/>
</dbReference>
<feature type="transmembrane region" description="Helical" evidence="11">
    <location>
        <begin position="324"/>
        <end position="346"/>
    </location>
</feature>
<keyword evidence="14" id="KW-1185">Reference proteome</keyword>
<keyword evidence="3 10" id="KW-0812">Transmembrane</keyword>
<evidence type="ECO:0000313" key="13">
    <source>
        <dbReference type="EMBL" id="KAH3849370.1"/>
    </source>
</evidence>
<feature type="transmembrane region" description="Helical" evidence="11">
    <location>
        <begin position="92"/>
        <end position="113"/>
    </location>
</feature>
<evidence type="ECO:0000256" key="11">
    <source>
        <dbReference type="SAM" id="Phobius"/>
    </source>
</evidence>
<evidence type="ECO:0000256" key="3">
    <source>
        <dbReference type="ARBA" id="ARBA00022692"/>
    </source>
</evidence>
<comment type="subcellular location">
    <subcellularLocation>
        <location evidence="1">Cell membrane</location>
        <topology evidence="1">Multi-pass membrane protein</topology>
    </subcellularLocation>
</comment>
<accession>A0A9D4L0S2</accession>
<evidence type="ECO:0000256" key="5">
    <source>
        <dbReference type="ARBA" id="ARBA00023040"/>
    </source>
</evidence>
<dbReference type="SUPFAM" id="SSF81321">
    <property type="entry name" value="Family A G protein-coupled receptor-like"/>
    <property type="match status" value="1"/>
</dbReference>
<dbReference type="PANTHER" id="PTHR24248:SF199">
    <property type="entry name" value="IP13425P-RELATED"/>
    <property type="match status" value="1"/>
</dbReference>
<evidence type="ECO:0000256" key="10">
    <source>
        <dbReference type="RuleBase" id="RU000688"/>
    </source>
</evidence>
<keyword evidence="6 11" id="KW-0472">Membrane</keyword>
<protein>
    <recommendedName>
        <fullName evidence="12">G-protein coupled receptors family 1 profile domain-containing protein</fullName>
    </recommendedName>
</protein>
<dbReference type="GO" id="GO:0004930">
    <property type="term" value="F:G protein-coupled receptor activity"/>
    <property type="evidence" value="ECO:0007669"/>
    <property type="project" value="UniProtKB-KW"/>
</dbReference>
<evidence type="ECO:0000256" key="1">
    <source>
        <dbReference type="ARBA" id="ARBA00004651"/>
    </source>
</evidence>
<keyword evidence="8 10" id="KW-0675">Receptor</keyword>
<proteinExistence type="inferred from homology"/>
<keyword evidence="2" id="KW-1003">Cell membrane</keyword>
<dbReference type="InterPro" id="IPR000276">
    <property type="entry name" value="GPCR_Rhodpsn"/>
</dbReference>
<evidence type="ECO:0000256" key="4">
    <source>
        <dbReference type="ARBA" id="ARBA00022989"/>
    </source>
</evidence>
<dbReference type="PRINTS" id="PR01102">
    <property type="entry name" value="5HT6RECEPTR"/>
</dbReference>
<evidence type="ECO:0000256" key="9">
    <source>
        <dbReference type="ARBA" id="ARBA00023224"/>
    </source>
</evidence>
<dbReference type="Pfam" id="PF00001">
    <property type="entry name" value="7tm_1"/>
    <property type="match status" value="1"/>
</dbReference>
<sequence length="398" mass="44479">MSQSSYTPSNITGTEFLENSGSTLSMKSACLLGGNETIIANCQYERTQTNEISVDTGNIVLGVFLFFIAFMTIMGNILVFFAVIFNRKLRTVSNLFITSLSMADLLLATVVMIPATLNEIFQRWIMLHSFCVVWAGFDVMLCSASVLNVCLISLDRYIAVMSPLRYKVIVTYRRALGMIFAAWIIAICASFIPLGTGIHNPDLPSLTNLTLLAATPQCLFIPSLTFVLIASTVTILLPIIVAFVLYYRVSKEAKRQACFVGILITPSNMLLGTKVANKHIREPFTRKATVTLGIIVGAYVVTWAPFLITNILDACCRCVPVKVFGSFVWLGYCNSFINPIIYPLFMRDFRKVYSTAFFGLCPCLTFLQKFKRDKVFYRTSVDFQVSNRSPMPLCEDKM</sequence>
<keyword evidence="4 11" id="KW-1133">Transmembrane helix</keyword>
<reference evidence="13" key="2">
    <citation type="submission" date="2020-11" db="EMBL/GenBank/DDBJ databases">
        <authorList>
            <person name="McCartney M.A."/>
            <person name="Auch B."/>
            <person name="Kono T."/>
            <person name="Mallez S."/>
            <person name="Becker A."/>
            <person name="Gohl D.M."/>
            <person name="Silverstein K.A.T."/>
            <person name="Koren S."/>
            <person name="Bechman K.B."/>
            <person name="Herman A."/>
            <person name="Abrahante J.E."/>
            <person name="Garbe J."/>
        </authorList>
    </citation>
    <scope>NUCLEOTIDE SEQUENCE</scope>
    <source>
        <strain evidence="13">Duluth1</strain>
        <tissue evidence="13">Whole animal</tissue>
    </source>
</reference>
<dbReference type="PROSITE" id="PS00237">
    <property type="entry name" value="G_PROTEIN_RECEP_F1_1"/>
    <property type="match status" value="1"/>
</dbReference>
<keyword evidence="9 10" id="KW-0807">Transducer</keyword>
<dbReference type="InterPro" id="IPR017452">
    <property type="entry name" value="GPCR_Rhodpsn_7TM"/>
</dbReference>
<dbReference type="PANTHER" id="PTHR24248">
    <property type="entry name" value="ADRENERGIC RECEPTOR-RELATED G-PROTEIN COUPLED RECEPTOR"/>
    <property type="match status" value="1"/>
</dbReference>
<feature type="transmembrane region" description="Helical" evidence="11">
    <location>
        <begin position="125"/>
        <end position="154"/>
    </location>
</feature>
<dbReference type="GO" id="GO:0043410">
    <property type="term" value="P:positive regulation of MAPK cascade"/>
    <property type="evidence" value="ECO:0007669"/>
    <property type="project" value="TreeGrafter"/>
</dbReference>
<feature type="transmembrane region" description="Helical" evidence="11">
    <location>
        <begin position="288"/>
        <end position="312"/>
    </location>
</feature>
<evidence type="ECO:0000256" key="8">
    <source>
        <dbReference type="ARBA" id="ARBA00023170"/>
    </source>
</evidence>
<dbReference type="OrthoDB" id="10018303at2759"/>
<feature type="transmembrane region" description="Helical" evidence="11">
    <location>
        <begin position="219"/>
        <end position="245"/>
    </location>
</feature>
<name>A0A9D4L0S2_DREPO</name>
<keyword evidence="7" id="KW-1015">Disulfide bond</keyword>
<dbReference type="PRINTS" id="PR00237">
    <property type="entry name" value="GPCRRHODOPSN"/>
</dbReference>
<organism evidence="13 14">
    <name type="scientific">Dreissena polymorpha</name>
    <name type="common">Zebra mussel</name>
    <name type="synonym">Mytilus polymorpha</name>
    <dbReference type="NCBI Taxonomy" id="45954"/>
    <lineage>
        <taxon>Eukaryota</taxon>
        <taxon>Metazoa</taxon>
        <taxon>Spiralia</taxon>
        <taxon>Lophotrochozoa</taxon>
        <taxon>Mollusca</taxon>
        <taxon>Bivalvia</taxon>
        <taxon>Autobranchia</taxon>
        <taxon>Heteroconchia</taxon>
        <taxon>Euheterodonta</taxon>
        <taxon>Imparidentia</taxon>
        <taxon>Neoheterodontei</taxon>
        <taxon>Myida</taxon>
        <taxon>Dreissenoidea</taxon>
        <taxon>Dreissenidae</taxon>
        <taxon>Dreissena</taxon>
    </lineage>
</organism>
<gene>
    <name evidence="13" type="ORF">DPMN_091769</name>
</gene>
<dbReference type="EMBL" id="JAIWYP010000003">
    <property type="protein sequence ID" value="KAH3849370.1"/>
    <property type="molecule type" value="Genomic_DNA"/>
</dbReference>
<comment type="similarity">
    <text evidence="10">Belongs to the G-protein coupled receptor 1 family.</text>
</comment>
<evidence type="ECO:0000256" key="2">
    <source>
        <dbReference type="ARBA" id="ARBA00022475"/>
    </source>
</evidence>
<evidence type="ECO:0000256" key="7">
    <source>
        <dbReference type="ARBA" id="ARBA00023157"/>
    </source>
</evidence>
<reference evidence="13" key="1">
    <citation type="journal article" date="2019" name="bioRxiv">
        <title>The Genome of the Zebra Mussel, Dreissena polymorpha: A Resource for Invasive Species Research.</title>
        <authorList>
            <person name="McCartney M.A."/>
            <person name="Auch B."/>
            <person name="Kono T."/>
            <person name="Mallez S."/>
            <person name="Zhang Y."/>
            <person name="Obille A."/>
            <person name="Becker A."/>
            <person name="Abrahante J.E."/>
            <person name="Garbe J."/>
            <person name="Badalamenti J.P."/>
            <person name="Herman A."/>
            <person name="Mangelson H."/>
            <person name="Liachko I."/>
            <person name="Sullivan S."/>
            <person name="Sone E.D."/>
            <person name="Koren S."/>
            <person name="Silverstein K.A.T."/>
            <person name="Beckman K.B."/>
            <person name="Gohl D.M."/>
        </authorList>
    </citation>
    <scope>NUCLEOTIDE SEQUENCE</scope>
    <source>
        <strain evidence="13">Duluth1</strain>
        <tissue evidence="13">Whole animal</tissue>
    </source>
</reference>
<evidence type="ECO:0000313" key="14">
    <source>
        <dbReference type="Proteomes" id="UP000828390"/>
    </source>
</evidence>
<comment type="caution">
    <text evidence="13">The sequence shown here is derived from an EMBL/GenBank/DDBJ whole genome shotgun (WGS) entry which is preliminary data.</text>
</comment>
<feature type="transmembrane region" description="Helical" evidence="11">
    <location>
        <begin position="59"/>
        <end position="85"/>
    </location>
</feature>
<dbReference type="SMART" id="SM01381">
    <property type="entry name" value="7TM_GPCR_Srsx"/>
    <property type="match status" value="1"/>
</dbReference>